<dbReference type="GO" id="GO:0008194">
    <property type="term" value="F:UDP-glycosyltransferase activity"/>
    <property type="evidence" value="ECO:0007669"/>
    <property type="project" value="InterPro"/>
</dbReference>
<keyword evidence="1" id="KW-0808">Transferase</keyword>
<dbReference type="PANTHER" id="PTHR48050">
    <property type="entry name" value="STEROL 3-BETA-GLUCOSYLTRANSFERASE"/>
    <property type="match status" value="1"/>
</dbReference>
<dbReference type="Pfam" id="PF06722">
    <property type="entry name" value="EryCIII-like_C"/>
    <property type="match status" value="1"/>
</dbReference>
<sequence length="389" mass="42149">MAVTPDLAGFAEAAGLAVTPFGPDLRSFIDAQRPALTESAFGKIPKLINSIRHSRTLLAETWRQTSATLTPLVDGADLLITHQYLEESAINIAEYYDIPLATLHISPRRANGQNVPALLSPMIRPAAALTEWQQYWGWLRKPDAAQRRELGLPKATSPSWRRITERGSLEIQAYDEVCFPGLAAEWAKWGGQRPFVGTLTLALQTDADDEVASWVAAGTPPISFGFGGTPVQSPADTIAMIAAACERLGERALVCAAASDFSNVPQFEHVKVVSAMNFERIFPTCRALVHQGGSSTTPIGLRAGVPTLILWTWQSQSLWGNQLRRLNVGTSRSLATTTEESLVADLRQILAPEYAARARELSTRMTKPAESVATAADLLEKAAHSGRIG</sequence>
<dbReference type="STRING" id="44010.AWC00_23955"/>
<gene>
    <name evidence="1" type="ORF">MCNS_22710</name>
</gene>
<evidence type="ECO:0000313" key="1">
    <source>
        <dbReference type="EMBL" id="BBZ39208.1"/>
    </source>
</evidence>
<accession>A0A1X1SYT0</accession>
<name>A0A1X1SYT0_9MYCO</name>
<dbReference type="InterPro" id="IPR050426">
    <property type="entry name" value="Glycosyltransferase_28"/>
</dbReference>
<dbReference type="GO" id="GO:0016758">
    <property type="term" value="F:hexosyltransferase activity"/>
    <property type="evidence" value="ECO:0007669"/>
    <property type="project" value="UniProtKB-ARBA"/>
</dbReference>
<dbReference type="PANTHER" id="PTHR48050:SF13">
    <property type="entry name" value="STEROL 3-BETA-GLUCOSYLTRANSFERASE UGT80A2"/>
    <property type="match status" value="1"/>
</dbReference>
<dbReference type="FunFam" id="3.40.50.2000:FF:000009">
    <property type="entry name" value="Sterol 3-beta-glucosyltransferase UGT80A2"/>
    <property type="match status" value="1"/>
</dbReference>
<dbReference type="EMBL" id="AP022613">
    <property type="protein sequence ID" value="BBZ39208.1"/>
    <property type="molecule type" value="Genomic_DNA"/>
</dbReference>
<dbReference type="Gene3D" id="3.40.50.2000">
    <property type="entry name" value="Glycogen Phosphorylase B"/>
    <property type="match status" value="2"/>
</dbReference>
<dbReference type="CDD" id="cd03784">
    <property type="entry name" value="GT1_Gtf-like"/>
    <property type="match status" value="1"/>
</dbReference>
<dbReference type="Proteomes" id="UP000467385">
    <property type="component" value="Chromosome"/>
</dbReference>
<dbReference type="GO" id="GO:0017000">
    <property type="term" value="P:antibiotic biosynthetic process"/>
    <property type="evidence" value="ECO:0007669"/>
    <property type="project" value="UniProtKB-ARBA"/>
</dbReference>
<organism evidence="1 2">
    <name type="scientific">Mycobacterium conspicuum</name>
    <dbReference type="NCBI Taxonomy" id="44010"/>
    <lineage>
        <taxon>Bacteria</taxon>
        <taxon>Bacillati</taxon>
        <taxon>Actinomycetota</taxon>
        <taxon>Actinomycetes</taxon>
        <taxon>Mycobacteriales</taxon>
        <taxon>Mycobacteriaceae</taxon>
        <taxon>Mycobacterium</taxon>
    </lineage>
</organism>
<dbReference type="InterPro" id="IPR002213">
    <property type="entry name" value="UDP_glucos_trans"/>
</dbReference>
<evidence type="ECO:0000313" key="2">
    <source>
        <dbReference type="Proteomes" id="UP000467385"/>
    </source>
</evidence>
<protein>
    <submittedName>
        <fullName evidence="1">Putative glycosyltransferase/ rhamnosyltransferase</fullName>
    </submittedName>
</protein>
<dbReference type="AlphaFoldDB" id="A0A1X1SYT0"/>
<reference evidence="1 2" key="1">
    <citation type="journal article" date="2019" name="Emerg. Microbes Infect.">
        <title>Comprehensive subspecies identification of 175 nontuberculous mycobacteria species based on 7547 genomic profiles.</title>
        <authorList>
            <person name="Matsumoto Y."/>
            <person name="Kinjo T."/>
            <person name="Motooka D."/>
            <person name="Nabeya D."/>
            <person name="Jung N."/>
            <person name="Uechi K."/>
            <person name="Horii T."/>
            <person name="Iida T."/>
            <person name="Fujita J."/>
            <person name="Nakamura S."/>
        </authorList>
    </citation>
    <scope>NUCLEOTIDE SEQUENCE [LARGE SCALE GENOMIC DNA]</scope>
    <source>
        <strain evidence="1 2">JCM 14738</strain>
    </source>
</reference>
<keyword evidence="2" id="KW-1185">Reference proteome</keyword>
<proteinExistence type="predicted"/>
<dbReference type="InterPro" id="IPR010610">
    <property type="entry name" value="EryCIII-like_C"/>
</dbReference>
<dbReference type="SUPFAM" id="SSF53756">
    <property type="entry name" value="UDP-Glycosyltransferase/glycogen phosphorylase"/>
    <property type="match status" value="1"/>
</dbReference>